<comment type="caution">
    <text evidence="1">The sequence shown here is derived from an EMBL/GenBank/DDBJ whole genome shotgun (WGS) entry which is preliminary data.</text>
</comment>
<gene>
    <name evidence="1" type="ORF">FHS60_001795</name>
</gene>
<evidence type="ECO:0000313" key="1">
    <source>
        <dbReference type="EMBL" id="MBB3703313.1"/>
    </source>
</evidence>
<name>A0A7W5XY93_9BACT</name>
<sequence>MIFEFSERRNEKECNHFLLMRGIKRVDSQQALIIDAK</sequence>
<dbReference type="EMBL" id="JACICA010000010">
    <property type="protein sequence ID" value="MBB3703313.1"/>
    <property type="molecule type" value="Genomic_DNA"/>
</dbReference>
<dbReference type="AlphaFoldDB" id="A0A7W5XY93"/>
<accession>A0A7W5XY93</accession>
<evidence type="ECO:0000313" key="2">
    <source>
        <dbReference type="Proteomes" id="UP000541425"/>
    </source>
</evidence>
<reference evidence="1 2" key="1">
    <citation type="submission" date="2020-08" db="EMBL/GenBank/DDBJ databases">
        <title>Genomic Encyclopedia of Type Strains, Phase IV (KMG-IV): sequencing the most valuable type-strain genomes for metagenomic binning, comparative biology and taxonomic classification.</title>
        <authorList>
            <person name="Goeker M."/>
        </authorList>
    </citation>
    <scope>NUCLEOTIDE SEQUENCE [LARGE SCALE GENOMIC DNA]</scope>
    <source>
        <strain evidence="1 2">DSM 22548</strain>
    </source>
</reference>
<protein>
    <submittedName>
        <fullName evidence="1">Uncharacterized protein</fullName>
    </submittedName>
</protein>
<organism evidence="1 2">
    <name type="scientific">Alloprevotella rava</name>
    <dbReference type="NCBI Taxonomy" id="671218"/>
    <lineage>
        <taxon>Bacteria</taxon>
        <taxon>Pseudomonadati</taxon>
        <taxon>Bacteroidota</taxon>
        <taxon>Bacteroidia</taxon>
        <taxon>Bacteroidales</taxon>
        <taxon>Prevotellaceae</taxon>
        <taxon>Alloprevotella</taxon>
    </lineage>
</organism>
<proteinExistence type="predicted"/>
<dbReference type="Proteomes" id="UP000541425">
    <property type="component" value="Unassembled WGS sequence"/>
</dbReference>